<gene>
    <name evidence="1" type="ORF">SAMN04488026_10365</name>
</gene>
<dbReference type="Proteomes" id="UP000199382">
    <property type="component" value="Unassembled WGS sequence"/>
</dbReference>
<dbReference type="InterPro" id="IPR027417">
    <property type="entry name" value="P-loop_NTPase"/>
</dbReference>
<dbReference type="EMBL" id="FNEK01000036">
    <property type="protein sequence ID" value="SDK27360.1"/>
    <property type="molecule type" value="Genomic_DNA"/>
</dbReference>
<keyword evidence="2" id="KW-1185">Reference proteome</keyword>
<dbReference type="SUPFAM" id="SSF52540">
    <property type="entry name" value="P-loop containing nucleoside triphosphate hydrolases"/>
    <property type="match status" value="1"/>
</dbReference>
<proteinExistence type="predicted"/>
<name>A0A1G9AL93_9RHOB</name>
<dbReference type="RefSeq" id="WP_093158469.1">
    <property type="nucleotide sequence ID" value="NZ_FNEK01000036.1"/>
</dbReference>
<reference evidence="1 2" key="1">
    <citation type="submission" date="2016-10" db="EMBL/GenBank/DDBJ databases">
        <authorList>
            <person name="de Groot N.N."/>
        </authorList>
    </citation>
    <scope>NUCLEOTIDE SEQUENCE [LARGE SCALE GENOMIC DNA]</scope>
    <source>
        <strain evidence="1 2">DSM 25294</strain>
    </source>
</reference>
<evidence type="ECO:0000313" key="2">
    <source>
        <dbReference type="Proteomes" id="UP000199382"/>
    </source>
</evidence>
<dbReference type="OrthoDB" id="1496333at2"/>
<sequence length="504" mass="54977">MTTENPFVRLERQMRGEHPTASGLFDRDYVKATVTKIAEEAGTAYDHPDENWRARITIELEKKGLDARWDPAGSLIVPVPTKSIPDEKPVKYLHNPSNTELALNSANEAALERDLNAARQEAIASGEVFLVGSAIGLLKVKRGAETANAVLEDIWVIEDVLMESGFSVTYGEPGSGKSAATLSMALHIAAGREWNGKMVEPGVVIYAALEGSRMFSNRVAAAKKVLDLSDDDLQSFATINTTIDLRSNDQYRKKIGELAKVLSKDVEKPVRLIVIDTLNRSFNGGNENSPEDMGALIDNIVELIEQVGCCVVLVHHSGKDAARGMRGHSSLLGALDTEIRIERGEAGRTITVTKQREGEDGEQFAFRTTAVELGQTPKGKVVKAVVAVPADLQEVKTANATASKKKRLGGNQQVVMESFQILAAEPDAKKNPSGKGWPEPGRFTIVGFSDLREMAKGKMDPPENGEKDRRAGKIREAVNRLVEKGLLCMNNQFLWNPKNPRDSS</sequence>
<accession>A0A1G9AL93</accession>
<dbReference type="CDD" id="cd01125">
    <property type="entry name" value="RepA_RSF1010_like"/>
    <property type="match status" value="1"/>
</dbReference>
<protein>
    <submittedName>
        <fullName evidence="1">AAA domain-containing protein</fullName>
    </submittedName>
</protein>
<dbReference type="InterPro" id="IPR038724">
    <property type="entry name" value="RepA"/>
</dbReference>
<dbReference type="Gene3D" id="3.40.50.300">
    <property type="entry name" value="P-loop containing nucleotide triphosphate hydrolases"/>
    <property type="match status" value="1"/>
</dbReference>
<dbReference type="AlphaFoldDB" id="A0A1G9AL93"/>
<dbReference type="STRING" id="571298.SAMN04488026_10365"/>
<evidence type="ECO:0000313" key="1">
    <source>
        <dbReference type="EMBL" id="SDK27360.1"/>
    </source>
</evidence>
<dbReference type="Pfam" id="PF13481">
    <property type="entry name" value="AAA_25"/>
    <property type="match status" value="1"/>
</dbReference>
<organism evidence="1 2">
    <name type="scientific">Aliiruegeria lutimaris</name>
    <dbReference type="NCBI Taxonomy" id="571298"/>
    <lineage>
        <taxon>Bacteria</taxon>
        <taxon>Pseudomonadati</taxon>
        <taxon>Pseudomonadota</taxon>
        <taxon>Alphaproteobacteria</taxon>
        <taxon>Rhodobacterales</taxon>
        <taxon>Roseobacteraceae</taxon>
        <taxon>Aliiruegeria</taxon>
    </lineage>
</organism>